<sequence length="113" mass="12876">MDLHSKSNNPDALAYSTMCVGWIYYDAWESAAALNCYLEALSICERHKCPETHARVLRALGDLYRYDYGETNIAIEWYQKALENLTHITTCSPRATEYLTTALAELMTDSNKT</sequence>
<dbReference type="Proteomes" id="UP000814033">
    <property type="component" value="Unassembled WGS sequence"/>
</dbReference>
<protein>
    <submittedName>
        <fullName evidence="1">Uncharacterized protein</fullName>
    </submittedName>
</protein>
<proteinExistence type="predicted"/>
<organism evidence="1 2">
    <name type="scientific">Auriscalpium vulgare</name>
    <dbReference type="NCBI Taxonomy" id="40419"/>
    <lineage>
        <taxon>Eukaryota</taxon>
        <taxon>Fungi</taxon>
        <taxon>Dikarya</taxon>
        <taxon>Basidiomycota</taxon>
        <taxon>Agaricomycotina</taxon>
        <taxon>Agaricomycetes</taxon>
        <taxon>Russulales</taxon>
        <taxon>Auriscalpiaceae</taxon>
        <taxon>Auriscalpium</taxon>
    </lineage>
</organism>
<evidence type="ECO:0000313" key="2">
    <source>
        <dbReference type="Proteomes" id="UP000814033"/>
    </source>
</evidence>
<reference evidence="1" key="2">
    <citation type="journal article" date="2022" name="New Phytol.">
        <title>Evolutionary transition to the ectomycorrhizal habit in the genomes of a hyperdiverse lineage of mushroom-forming fungi.</title>
        <authorList>
            <person name="Looney B."/>
            <person name="Miyauchi S."/>
            <person name="Morin E."/>
            <person name="Drula E."/>
            <person name="Courty P.E."/>
            <person name="Kohler A."/>
            <person name="Kuo A."/>
            <person name="LaButti K."/>
            <person name="Pangilinan J."/>
            <person name="Lipzen A."/>
            <person name="Riley R."/>
            <person name="Andreopoulos W."/>
            <person name="He G."/>
            <person name="Johnson J."/>
            <person name="Nolan M."/>
            <person name="Tritt A."/>
            <person name="Barry K.W."/>
            <person name="Grigoriev I.V."/>
            <person name="Nagy L.G."/>
            <person name="Hibbett D."/>
            <person name="Henrissat B."/>
            <person name="Matheny P.B."/>
            <person name="Labbe J."/>
            <person name="Martin F.M."/>
        </authorList>
    </citation>
    <scope>NUCLEOTIDE SEQUENCE</scope>
    <source>
        <strain evidence="1">FP105234-sp</strain>
    </source>
</reference>
<name>A0ACB8R534_9AGAM</name>
<gene>
    <name evidence="1" type="ORF">FA95DRAFT_1567405</name>
</gene>
<keyword evidence="2" id="KW-1185">Reference proteome</keyword>
<comment type="caution">
    <text evidence="1">The sequence shown here is derived from an EMBL/GenBank/DDBJ whole genome shotgun (WGS) entry which is preliminary data.</text>
</comment>
<reference evidence="1" key="1">
    <citation type="submission" date="2021-02" db="EMBL/GenBank/DDBJ databases">
        <authorList>
            <consortium name="DOE Joint Genome Institute"/>
            <person name="Ahrendt S."/>
            <person name="Looney B.P."/>
            <person name="Miyauchi S."/>
            <person name="Morin E."/>
            <person name="Drula E."/>
            <person name="Courty P.E."/>
            <person name="Chicoki N."/>
            <person name="Fauchery L."/>
            <person name="Kohler A."/>
            <person name="Kuo A."/>
            <person name="Labutti K."/>
            <person name="Pangilinan J."/>
            <person name="Lipzen A."/>
            <person name="Riley R."/>
            <person name="Andreopoulos W."/>
            <person name="He G."/>
            <person name="Johnson J."/>
            <person name="Barry K.W."/>
            <person name="Grigoriev I.V."/>
            <person name="Nagy L."/>
            <person name="Hibbett D."/>
            <person name="Henrissat B."/>
            <person name="Matheny P.B."/>
            <person name="Labbe J."/>
            <person name="Martin F."/>
        </authorList>
    </citation>
    <scope>NUCLEOTIDE SEQUENCE</scope>
    <source>
        <strain evidence="1">FP105234-sp</strain>
    </source>
</reference>
<evidence type="ECO:0000313" key="1">
    <source>
        <dbReference type="EMBL" id="KAI0039002.1"/>
    </source>
</evidence>
<dbReference type="EMBL" id="MU276373">
    <property type="protein sequence ID" value="KAI0039002.1"/>
    <property type="molecule type" value="Genomic_DNA"/>
</dbReference>
<accession>A0ACB8R534</accession>